<keyword evidence="4 8" id="KW-0106">Calcium</keyword>
<dbReference type="PROSITE" id="PS50268">
    <property type="entry name" value="CADHERIN_2"/>
    <property type="match status" value="2"/>
</dbReference>
<evidence type="ECO:0000259" key="9">
    <source>
        <dbReference type="PROSITE" id="PS50268"/>
    </source>
</evidence>
<dbReference type="Proteomes" id="UP001634394">
    <property type="component" value="Unassembled WGS sequence"/>
</dbReference>
<keyword evidence="5" id="KW-0130">Cell adhesion</keyword>
<evidence type="ECO:0000256" key="7">
    <source>
        <dbReference type="ARBA" id="ARBA00023136"/>
    </source>
</evidence>
<name>A0ABD3WXP5_SINWO</name>
<evidence type="ECO:0000256" key="4">
    <source>
        <dbReference type="ARBA" id="ARBA00022837"/>
    </source>
</evidence>
<sequence length="216" mass="23102">MYTDPYPGYVFGTSNPAFSVVTQGTLNYVILTQENYLDYETTQQFQLQVFATEVNTAERRTGTITLTVNILDANDNSPVFPGKVYASSVSAGFYTPGNSVVITTVHATDADSGVFGQISYSITSVVNSNGVNATGLFNIDFQGQIRAVGTLVQGQKWTLTVMAADGGTRLNQRVATTAVIIDVNYSGNQPPAFPANSYSIAVSEGLPPTYSVFQAM</sequence>
<dbReference type="PANTHER" id="PTHR24025">
    <property type="entry name" value="DESMOGLEIN FAMILY MEMBER"/>
    <property type="match status" value="1"/>
</dbReference>
<accession>A0ABD3WXP5</accession>
<evidence type="ECO:0000256" key="3">
    <source>
        <dbReference type="ARBA" id="ARBA00022737"/>
    </source>
</evidence>
<keyword evidence="11" id="KW-1185">Reference proteome</keyword>
<dbReference type="Gene3D" id="2.60.40.60">
    <property type="entry name" value="Cadherins"/>
    <property type="match status" value="2"/>
</dbReference>
<dbReference type="InterPro" id="IPR020894">
    <property type="entry name" value="Cadherin_CS"/>
</dbReference>
<protein>
    <recommendedName>
        <fullName evidence="9">Cadherin domain-containing protein</fullName>
    </recommendedName>
</protein>
<dbReference type="EMBL" id="JBJQND010000005">
    <property type="protein sequence ID" value="KAL3878028.1"/>
    <property type="molecule type" value="Genomic_DNA"/>
</dbReference>
<evidence type="ECO:0000256" key="1">
    <source>
        <dbReference type="ARBA" id="ARBA00004370"/>
    </source>
</evidence>
<gene>
    <name evidence="10" type="ORF">ACJMK2_035664</name>
</gene>
<feature type="domain" description="Cadherin" evidence="9">
    <location>
        <begin position="96"/>
        <end position="193"/>
    </location>
</feature>
<dbReference type="SMART" id="SM00112">
    <property type="entry name" value="CA"/>
    <property type="match status" value="2"/>
</dbReference>
<evidence type="ECO:0000256" key="2">
    <source>
        <dbReference type="ARBA" id="ARBA00022692"/>
    </source>
</evidence>
<evidence type="ECO:0000313" key="10">
    <source>
        <dbReference type="EMBL" id="KAL3878028.1"/>
    </source>
</evidence>
<dbReference type="SUPFAM" id="SSF49313">
    <property type="entry name" value="Cadherin-like"/>
    <property type="match status" value="2"/>
</dbReference>
<evidence type="ECO:0000256" key="5">
    <source>
        <dbReference type="ARBA" id="ARBA00022889"/>
    </source>
</evidence>
<comment type="subcellular location">
    <subcellularLocation>
        <location evidence="1">Membrane</location>
    </subcellularLocation>
</comment>
<keyword evidence="3" id="KW-0677">Repeat</keyword>
<dbReference type="GO" id="GO:0007155">
    <property type="term" value="P:cell adhesion"/>
    <property type="evidence" value="ECO:0007669"/>
    <property type="project" value="UniProtKB-KW"/>
</dbReference>
<evidence type="ECO:0000256" key="8">
    <source>
        <dbReference type="PROSITE-ProRule" id="PRU00043"/>
    </source>
</evidence>
<dbReference type="InterPro" id="IPR015919">
    <property type="entry name" value="Cadherin-like_sf"/>
</dbReference>
<feature type="non-terminal residue" evidence="10">
    <location>
        <position position="216"/>
    </location>
</feature>
<dbReference type="AlphaFoldDB" id="A0ABD3WXP5"/>
<evidence type="ECO:0000313" key="11">
    <source>
        <dbReference type="Proteomes" id="UP001634394"/>
    </source>
</evidence>
<evidence type="ECO:0000256" key="6">
    <source>
        <dbReference type="ARBA" id="ARBA00022989"/>
    </source>
</evidence>
<organism evidence="10 11">
    <name type="scientific">Sinanodonta woodiana</name>
    <name type="common">Chinese pond mussel</name>
    <name type="synonym">Anodonta woodiana</name>
    <dbReference type="NCBI Taxonomy" id="1069815"/>
    <lineage>
        <taxon>Eukaryota</taxon>
        <taxon>Metazoa</taxon>
        <taxon>Spiralia</taxon>
        <taxon>Lophotrochozoa</taxon>
        <taxon>Mollusca</taxon>
        <taxon>Bivalvia</taxon>
        <taxon>Autobranchia</taxon>
        <taxon>Heteroconchia</taxon>
        <taxon>Palaeoheterodonta</taxon>
        <taxon>Unionida</taxon>
        <taxon>Unionoidea</taxon>
        <taxon>Unionidae</taxon>
        <taxon>Unioninae</taxon>
        <taxon>Sinanodonta</taxon>
    </lineage>
</organism>
<keyword evidence="6" id="KW-1133">Transmembrane helix</keyword>
<dbReference type="PROSITE" id="PS00232">
    <property type="entry name" value="CADHERIN_1"/>
    <property type="match status" value="1"/>
</dbReference>
<comment type="caution">
    <text evidence="10">The sequence shown here is derived from an EMBL/GenBank/DDBJ whole genome shotgun (WGS) entry which is preliminary data.</text>
</comment>
<proteinExistence type="predicted"/>
<dbReference type="GO" id="GO:0005509">
    <property type="term" value="F:calcium ion binding"/>
    <property type="evidence" value="ECO:0007669"/>
    <property type="project" value="UniProtKB-UniRule"/>
</dbReference>
<dbReference type="PANTHER" id="PTHR24025:SF23">
    <property type="entry name" value="NEURAL-CADHERIN"/>
    <property type="match status" value="1"/>
</dbReference>
<dbReference type="InterPro" id="IPR050971">
    <property type="entry name" value="Cadherin-domain_protein"/>
</dbReference>
<keyword evidence="2" id="KW-0812">Transmembrane</keyword>
<dbReference type="CDD" id="cd11304">
    <property type="entry name" value="Cadherin_repeat"/>
    <property type="match status" value="2"/>
</dbReference>
<reference evidence="10 11" key="1">
    <citation type="submission" date="2024-11" db="EMBL/GenBank/DDBJ databases">
        <title>Chromosome-level genome assembly of the freshwater bivalve Anodonta woodiana.</title>
        <authorList>
            <person name="Chen X."/>
        </authorList>
    </citation>
    <scope>NUCLEOTIDE SEQUENCE [LARGE SCALE GENOMIC DNA]</scope>
    <source>
        <strain evidence="10">MN2024</strain>
        <tissue evidence="10">Gills</tissue>
    </source>
</reference>
<dbReference type="InterPro" id="IPR002126">
    <property type="entry name" value="Cadherin-like_dom"/>
</dbReference>
<feature type="domain" description="Cadherin" evidence="9">
    <location>
        <begin position="18"/>
        <end position="80"/>
    </location>
</feature>
<keyword evidence="7" id="KW-0472">Membrane</keyword>
<dbReference type="GO" id="GO:0016020">
    <property type="term" value="C:membrane"/>
    <property type="evidence" value="ECO:0007669"/>
    <property type="project" value="UniProtKB-SubCell"/>
</dbReference>
<dbReference type="PRINTS" id="PR00205">
    <property type="entry name" value="CADHERIN"/>
</dbReference>